<evidence type="ECO:0000256" key="2">
    <source>
        <dbReference type="ARBA" id="ARBA00022448"/>
    </source>
</evidence>
<dbReference type="PROSITE" id="PS01271">
    <property type="entry name" value="NA_SULFATE"/>
    <property type="match status" value="1"/>
</dbReference>
<evidence type="ECO:0000313" key="7">
    <source>
        <dbReference type="EMBL" id="ESE39863.1"/>
    </source>
</evidence>
<evidence type="ECO:0000256" key="3">
    <source>
        <dbReference type="ARBA" id="ARBA00022692"/>
    </source>
</evidence>
<evidence type="ECO:0000256" key="4">
    <source>
        <dbReference type="ARBA" id="ARBA00022989"/>
    </source>
</evidence>
<feature type="transmembrane region" description="Helical" evidence="6">
    <location>
        <begin position="269"/>
        <end position="290"/>
    </location>
</feature>
<dbReference type="NCBIfam" id="TIGR00785">
    <property type="entry name" value="dass"/>
    <property type="match status" value="1"/>
</dbReference>
<evidence type="ECO:0000256" key="1">
    <source>
        <dbReference type="ARBA" id="ARBA00004141"/>
    </source>
</evidence>
<feature type="transmembrane region" description="Helical" evidence="6">
    <location>
        <begin position="302"/>
        <end position="319"/>
    </location>
</feature>
<dbReference type="EMBL" id="AXZL01000076">
    <property type="protein sequence ID" value="ESE39863.1"/>
    <property type="molecule type" value="Genomic_DNA"/>
</dbReference>
<comment type="caution">
    <text evidence="7">The sequence shown here is derived from an EMBL/GenBank/DDBJ whole genome shotgun (WGS) entry which is preliminary data.</text>
</comment>
<keyword evidence="8" id="KW-1185">Reference proteome</keyword>
<dbReference type="Proteomes" id="UP000017548">
    <property type="component" value="Unassembled WGS sequence"/>
</dbReference>
<comment type="subcellular location">
    <subcellularLocation>
        <location evidence="1">Membrane</location>
        <topology evidence="1">Multi-pass membrane protein</topology>
    </subcellularLocation>
</comment>
<feature type="transmembrane region" description="Helical" evidence="6">
    <location>
        <begin position="30"/>
        <end position="47"/>
    </location>
</feature>
<feature type="transmembrane region" description="Helical" evidence="6">
    <location>
        <begin position="155"/>
        <end position="174"/>
    </location>
</feature>
<name>A0ABN0PIL9_9GAMM</name>
<dbReference type="CDD" id="cd01115">
    <property type="entry name" value="SLC13_permease"/>
    <property type="match status" value="1"/>
</dbReference>
<dbReference type="InterPro" id="IPR031312">
    <property type="entry name" value="Na/sul_symport_CS"/>
</dbReference>
<sequence>MKVVTMSLVQSSSVPPNNAPANAGLEKKKMLILVADILLLFALYLGLPFDQGVNTGLAILVFAAILWLTEAIHISITAILVPILAVFFGVFETKEAMSNFANPIIYLFFGGFVLAAALHHQKIDTLIAQKLLLASKGKLSIACLMLFGVTALLSMWISNTATTAMMLPLALGILQQLDRKLYHSTYVFLLLGIAYSANIGGIGTLVGSPPNAIAAAQVGLSFSDWLKFGIPTVILLLPMMLLALYWYFKPDLSAKCELAVEDQKLTFQGKLTLVIFLATVCCWIFSVPLAKALGGITQFDTVVALGAVVLLAGLGLVGWKKIESTTDWGVLILFGGGLTLSAVLKSTGTSVFLAHWMTDIFGSTHMSLFVFAVIAFVVMLTEFASNTASAALLVPVFAAIAEALGVSPVMLSVLIGIAASCAFMLPVATPPNAIVYGSGHIKQSEMVRVGMIVNFLSMIVLGIIAHTFWEV</sequence>
<keyword evidence="3 6" id="KW-0812">Transmembrane</keyword>
<feature type="transmembrane region" description="Helical" evidence="6">
    <location>
        <begin position="59"/>
        <end position="88"/>
    </location>
</feature>
<gene>
    <name evidence="7" type="ORF">SHD_4072</name>
</gene>
<feature type="transmembrane region" description="Helical" evidence="6">
    <location>
        <begin position="360"/>
        <end position="380"/>
    </location>
</feature>
<protein>
    <submittedName>
        <fullName evidence="7">Anion transporter</fullName>
    </submittedName>
</protein>
<dbReference type="InterPro" id="IPR001898">
    <property type="entry name" value="SLC13A/DASS"/>
</dbReference>
<reference evidence="7 8" key="1">
    <citation type="journal article" date="2013" name="Genome Announc.">
        <title>Draft Genome Sequence of Shewanella decolorationis S12, a Dye-Degrading Bacterium Isolated from a Wastewater Treatment Plant.</title>
        <authorList>
            <person name="Xu M."/>
            <person name="Fang Y."/>
            <person name="Liu J."/>
            <person name="Chen X."/>
            <person name="Sun G."/>
            <person name="Guo J."/>
            <person name="Hua Z."/>
            <person name="Tu Q."/>
            <person name="Wu L."/>
            <person name="Zhou J."/>
            <person name="Liu X."/>
        </authorList>
    </citation>
    <scope>NUCLEOTIDE SEQUENCE [LARGE SCALE GENOMIC DNA]</scope>
    <source>
        <strain evidence="7 8">S12</strain>
    </source>
</reference>
<feature type="transmembrane region" description="Helical" evidence="6">
    <location>
        <begin position="387"/>
        <end position="404"/>
    </location>
</feature>
<evidence type="ECO:0000256" key="5">
    <source>
        <dbReference type="ARBA" id="ARBA00023136"/>
    </source>
</evidence>
<organism evidence="7 8">
    <name type="scientific">Shewanella decolorationis S12</name>
    <dbReference type="NCBI Taxonomy" id="1353536"/>
    <lineage>
        <taxon>Bacteria</taxon>
        <taxon>Pseudomonadati</taxon>
        <taxon>Pseudomonadota</taxon>
        <taxon>Gammaproteobacteria</taxon>
        <taxon>Alteromonadales</taxon>
        <taxon>Shewanellaceae</taxon>
        <taxon>Shewanella</taxon>
    </lineage>
</organism>
<feature type="transmembrane region" description="Helical" evidence="6">
    <location>
        <begin position="331"/>
        <end position="354"/>
    </location>
</feature>
<proteinExistence type="predicted"/>
<keyword evidence="4 6" id="KW-1133">Transmembrane helix</keyword>
<keyword evidence="2" id="KW-0813">Transport</keyword>
<keyword evidence="5 6" id="KW-0472">Membrane</keyword>
<dbReference type="PANTHER" id="PTHR10283:SF82">
    <property type="entry name" value="SOLUTE CARRIER FAMILY 13 MEMBER 2"/>
    <property type="match status" value="1"/>
</dbReference>
<feature type="transmembrane region" description="Helical" evidence="6">
    <location>
        <begin position="186"/>
        <end position="208"/>
    </location>
</feature>
<evidence type="ECO:0000256" key="6">
    <source>
        <dbReference type="SAM" id="Phobius"/>
    </source>
</evidence>
<feature type="transmembrane region" description="Helical" evidence="6">
    <location>
        <begin position="100"/>
        <end position="119"/>
    </location>
</feature>
<evidence type="ECO:0000313" key="8">
    <source>
        <dbReference type="Proteomes" id="UP000017548"/>
    </source>
</evidence>
<accession>A0ABN0PIL9</accession>
<dbReference type="Pfam" id="PF00939">
    <property type="entry name" value="Na_sulph_symp"/>
    <property type="match status" value="1"/>
</dbReference>
<feature type="transmembrane region" description="Helical" evidence="6">
    <location>
        <begin position="410"/>
        <end position="428"/>
    </location>
</feature>
<feature type="transmembrane region" description="Helical" evidence="6">
    <location>
        <begin position="449"/>
        <end position="469"/>
    </location>
</feature>
<feature type="transmembrane region" description="Helical" evidence="6">
    <location>
        <begin position="228"/>
        <end position="248"/>
    </location>
</feature>
<dbReference type="PANTHER" id="PTHR10283">
    <property type="entry name" value="SOLUTE CARRIER FAMILY 13 MEMBER"/>
    <property type="match status" value="1"/>
</dbReference>